<accession>A0A1G8CEU1</accession>
<dbReference type="EMBL" id="FNDQ01000004">
    <property type="protein sequence ID" value="SDH44004.1"/>
    <property type="molecule type" value="Genomic_DNA"/>
</dbReference>
<reference evidence="2" key="1">
    <citation type="submission" date="2016-10" db="EMBL/GenBank/DDBJ databases">
        <authorList>
            <person name="Varghese N."/>
            <person name="Submissions S."/>
        </authorList>
    </citation>
    <scope>NUCLEOTIDE SEQUENCE [LARGE SCALE GENOMIC DNA]</scope>
    <source>
        <strain evidence="2">DSM 23313</strain>
    </source>
</reference>
<dbReference type="RefSeq" id="WP_090405978.1">
    <property type="nucleotide sequence ID" value="NZ_FNDQ01000004.1"/>
</dbReference>
<dbReference type="AlphaFoldDB" id="A0A1G8CEU1"/>
<sequence length="136" mass="16144">MQRIVYITLFALFTSLSFGQTTEEEDGVSTAYEIIYVNQVKLDKKVFLQNANLYYYEEEHAFLLEGLTDKQTVGKCLFEYSHTENGKDYYEFYDNDYEYIDDVENGVLLFRSLPKKIKNSENTMYREIRLEADKTK</sequence>
<dbReference type="Proteomes" id="UP000243588">
    <property type="component" value="Unassembled WGS sequence"/>
</dbReference>
<protein>
    <submittedName>
        <fullName evidence="1">Uncharacterized protein</fullName>
    </submittedName>
</protein>
<gene>
    <name evidence="1" type="ORF">SAMN05421818_10414</name>
</gene>
<name>A0A1G8CEU1_9FLAO</name>
<proteinExistence type="predicted"/>
<evidence type="ECO:0000313" key="1">
    <source>
        <dbReference type="EMBL" id="SDH44004.1"/>
    </source>
</evidence>
<organism evidence="1 2">
    <name type="scientific">Myroides phaeus</name>
    <dbReference type="NCBI Taxonomy" id="702745"/>
    <lineage>
        <taxon>Bacteria</taxon>
        <taxon>Pseudomonadati</taxon>
        <taxon>Bacteroidota</taxon>
        <taxon>Flavobacteriia</taxon>
        <taxon>Flavobacteriales</taxon>
        <taxon>Flavobacteriaceae</taxon>
        <taxon>Myroides</taxon>
    </lineage>
</organism>
<evidence type="ECO:0000313" key="2">
    <source>
        <dbReference type="Proteomes" id="UP000243588"/>
    </source>
</evidence>
<keyword evidence="2" id="KW-1185">Reference proteome</keyword>